<dbReference type="Gene3D" id="3.40.50.1820">
    <property type="entry name" value="alpha/beta hydrolase"/>
    <property type="match status" value="1"/>
</dbReference>
<organism evidence="6 7">
    <name type="scientific">Parastrongyloides trichosuri</name>
    <name type="common">Possum-specific nematode worm</name>
    <dbReference type="NCBI Taxonomy" id="131310"/>
    <lineage>
        <taxon>Eukaryota</taxon>
        <taxon>Metazoa</taxon>
        <taxon>Ecdysozoa</taxon>
        <taxon>Nematoda</taxon>
        <taxon>Chromadorea</taxon>
        <taxon>Rhabditida</taxon>
        <taxon>Tylenchina</taxon>
        <taxon>Panagrolaimomorpha</taxon>
        <taxon>Strongyloidoidea</taxon>
        <taxon>Strongyloididae</taxon>
        <taxon>Parastrongyloides</taxon>
    </lineage>
</organism>
<dbReference type="SUPFAM" id="SSF53474">
    <property type="entry name" value="alpha/beta-Hydrolases"/>
    <property type="match status" value="1"/>
</dbReference>
<sequence>MLGYEHGCGYNYSLPANDTKNKCLNITSFTVFASWYELGKFYKATLYERLQLGFKYLEVLHKWPYANIKSMLTNMGHIPGKINRDKMVTAIGDFLFNCDTAKFAKMSNPGKKNKVYFFEFKKNSTVNPWPQWMNPMHGYELEYIFGMPYRNSSLYNNETVLSNEKKYSDKIMAFYGNFAKYGYPNETWHPYKEFNTTHFNNSKCALLDANLTKDDHKLLYRNVITDKCELLNDIAEGHPPRYIPSQSIFSYFSSMFNNAIDYMTPDNIWEQVSNATSLNFITSIRNYF</sequence>
<dbReference type="PANTHER" id="PTHR43918:SF4">
    <property type="entry name" value="CARBOXYLIC ESTER HYDROLASE"/>
    <property type="match status" value="1"/>
</dbReference>
<dbReference type="GO" id="GO:0005886">
    <property type="term" value="C:plasma membrane"/>
    <property type="evidence" value="ECO:0007669"/>
    <property type="project" value="TreeGrafter"/>
</dbReference>
<comment type="similarity">
    <text evidence="1">Belongs to the type-B carboxylesterase/lipase family.</text>
</comment>
<dbReference type="GO" id="GO:0019695">
    <property type="term" value="P:choline metabolic process"/>
    <property type="evidence" value="ECO:0007669"/>
    <property type="project" value="TreeGrafter"/>
</dbReference>
<protein>
    <submittedName>
        <fullName evidence="7">Acetylcholinesterase</fullName>
    </submittedName>
</protein>
<keyword evidence="4" id="KW-1015">Disulfide bond</keyword>
<dbReference type="WBParaSite" id="PTRK_0000811100.1">
    <property type="protein sequence ID" value="PTRK_0000811100.1"/>
    <property type="gene ID" value="PTRK_0000811100"/>
</dbReference>
<evidence type="ECO:0000256" key="3">
    <source>
        <dbReference type="ARBA" id="ARBA00022801"/>
    </source>
</evidence>
<evidence type="ECO:0000313" key="6">
    <source>
        <dbReference type="Proteomes" id="UP000038045"/>
    </source>
</evidence>
<dbReference type="PANTHER" id="PTHR43918">
    <property type="entry name" value="ACETYLCHOLINESTERASE"/>
    <property type="match status" value="1"/>
</dbReference>
<evidence type="ECO:0000256" key="2">
    <source>
        <dbReference type="ARBA" id="ARBA00022487"/>
    </source>
</evidence>
<name>A0A0N4ZJH0_PARTI</name>
<dbReference type="InterPro" id="IPR029058">
    <property type="entry name" value="AB_hydrolase_fold"/>
</dbReference>
<evidence type="ECO:0000256" key="4">
    <source>
        <dbReference type="ARBA" id="ARBA00023157"/>
    </source>
</evidence>
<evidence type="ECO:0000256" key="1">
    <source>
        <dbReference type="ARBA" id="ARBA00005964"/>
    </source>
</evidence>
<dbReference type="STRING" id="131310.A0A0N4ZJH0"/>
<dbReference type="InterPro" id="IPR050654">
    <property type="entry name" value="AChE-related_enzymes"/>
</dbReference>
<dbReference type="AlphaFoldDB" id="A0A0N4ZJH0"/>
<dbReference type="GO" id="GO:0006581">
    <property type="term" value="P:acetylcholine catabolic process"/>
    <property type="evidence" value="ECO:0007669"/>
    <property type="project" value="TreeGrafter"/>
</dbReference>
<dbReference type="GO" id="GO:0005615">
    <property type="term" value="C:extracellular space"/>
    <property type="evidence" value="ECO:0007669"/>
    <property type="project" value="TreeGrafter"/>
</dbReference>
<dbReference type="InterPro" id="IPR000997">
    <property type="entry name" value="Cholinesterase"/>
</dbReference>
<dbReference type="Proteomes" id="UP000038045">
    <property type="component" value="Unplaced"/>
</dbReference>
<keyword evidence="3" id="KW-0378">Hydrolase</keyword>
<proteinExistence type="inferred from homology"/>
<reference evidence="7" key="1">
    <citation type="submission" date="2017-02" db="UniProtKB">
        <authorList>
            <consortium name="WormBaseParasite"/>
        </authorList>
    </citation>
    <scope>IDENTIFICATION</scope>
</reference>
<feature type="domain" description="Carboxylesterase type B" evidence="5">
    <location>
        <begin position="75"/>
        <end position="200"/>
    </location>
</feature>
<evidence type="ECO:0000259" key="5">
    <source>
        <dbReference type="Pfam" id="PF00135"/>
    </source>
</evidence>
<keyword evidence="6" id="KW-1185">Reference proteome</keyword>
<dbReference type="PRINTS" id="PR00878">
    <property type="entry name" value="CHOLNESTRASE"/>
</dbReference>
<keyword evidence="2" id="KW-0719">Serine esterase</keyword>
<accession>A0A0N4ZJH0</accession>
<dbReference type="Pfam" id="PF00135">
    <property type="entry name" value="COesterase"/>
    <property type="match status" value="1"/>
</dbReference>
<dbReference type="GO" id="GO:0003990">
    <property type="term" value="F:acetylcholinesterase activity"/>
    <property type="evidence" value="ECO:0007669"/>
    <property type="project" value="TreeGrafter"/>
</dbReference>
<dbReference type="InterPro" id="IPR002018">
    <property type="entry name" value="CarbesteraseB"/>
</dbReference>
<evidence type="ECO:0000313" key="7">
    <source>
        <dbReference type="WBParaSite" id="PTRK_0000811100.1"/>
    </source>
</evidence>